<dbReference type="PANTHER" id="PTHR12110:SF41">
    <property type="entry name" value="INOSOSE DEHYDRATASE"/>
    <property type="match status" value="1"/>
</dbReference>
<organism evidence="3 4">
    <name type="scientific">Chitinophaga defluvii</name>
    <dbReference type="NCBI Taxonomy" id="3163343"/>
    <lineage>
        <taxon>Bacteria</taxon>
        <taxon>Pseudomonadati</taxon>
        <taxon>Bacteroidota</taxon>
        <taxon>Chitinophagia</taxon>
        <taxon>Chitinophagales</taxon>
        <taxon>Chitinophagaceae</taxon>
        <taxon>Chitinophaga</taxon>
    </lineage>
</organism>
<name>A0ABV2T1E0_9BACT</name>
<comment type="caution">
    <text evidence="3">The sequence shown here is derived from an EMBL/GenBank/DDBJ whole genome shotgun (WGS) entry which is preliminary data.</text>
</comment>
<gene>
    <name evidence="3" type="ORF">ABR189_05625</name>
</gene>
<dbReference type="GO" id="GO:0016853">
    <property type="term" value="F:isomerase activity"/>
    <property type="evidence" value="ECO:0007669"/>
    <property type="project" value="UniProtKB-KW"/>
</dbReference>
<dbReference type="Pfam" id="PF01261">
    <property type="entry name" value="AP_endonuc_2"/>
    <property type="match status" value="1"/>
</dbReference>
<feature type="transmembrane region" description="Helical" evidence="1">
    <location>
        <begin position="7"/>
        <end position="30"/>
    </location>
</feature>
<keyword evidence="1" id="KW-0812">Transmembrane</keyword>
<proteinExistence type="predicted"/>
<protein>
    <submittedName>
        <fullName evidence="3">Sugar phosphate isomerase/epimerase</fullName>
    </submittedName>
</protein>
<evidence type="ECO:0000313" key="4">
    <source>
        <dbReference type="Proteomes" id="UP001549749"/>
    </source>
</evidence>
<evidence type="ECO:0000259" key="2">
    <source>
        <dbReference type="Pfam" id="PF01261"/>
    </source>
</evidence>
<keyword evidence="4" id="KW-1185">Reference proteome</keyword>
<reference evidence="3 4" key="1">
    <citation type="submission" date="2024-06" db="EMBL/GenBank/DDBJ databases">
        <title>Chitinophaga defluvii sp. nov., isolated from municipal sewage.</title>
        <authorList>
            <person name="Zhang L."/>
        </authorList>
    </citation>
    <scope>NUCLEOTIDE SEQUENCE [LARGE SCALE GENOMIC DNA]</scope>
    <source>
        <strain evidence="3 4">H8</strain>
    </source>
</reference>
<dbReference type="InterPro" id="IPR013022">
    <property type="entry name" value="Xyl_isomerase-like_TIM-brl"/>
</dbReference>
<dbReference type="Gene3D" id="3.20.20.150">
    <property type="entry name" value="Divalent-metal-dependent TIM barrel enzymes"/>
    <property type="match status" value="1"/>
</dbReference>
<dbReference type="InterPro" id="IPR050312">
    <property type="entry name" value="IolE/XylAMocC-like"/>
</dbReference>
<dbReference type="InterPro" id="IPR036237">
    <property type="entry name" value="Xyl_isomerase-like_sf"/>
</dbReference>
<dbReference type="PANTHER" id="PTHR12110">
    <property type="entry name" value="HYDROXYPYRUVATE ISOMERASE"/>
    <property type="match status" value="1"/>
</dbReference>
<dbReference type="PROSITE" id="PS51257">
    <property type="entry name" value="PROKAR_LIPOPROTEIN"/>
    <property type="match status" value="1"/>
</dbReference>
<dbReference type="Proteomes" id="UP001549749">
    <property type="component" value="Unassembled WGS sequence"/>
</dbReference>
<keyword evidence="3" id="KW-0413">Isomerase</keyword>
<keyword evidence="1" id="KW-0472">Membrane</keyword>
<dbReference type="EMBL" id="JBEXAC010000001">
    <property type="protein sequence ID" value="MET6996834.1"/>
    <property type="molecule type" value="Genomic_DNA"/>
</dbReference>
<feature type="domain" description="Xylose isomerase-like TIM barrel" evidence="2">
    <location>
        <begin position="99"/>
        <end position="289"/>
    </location>
</feature>
<dbReference type="RefSeq" id="WP_354659475.1">
    <property type="nucleotide sequence ID" value="NZ_JBEXAC010000001.1"/>
</dbReference>
<evidence type="ECO:0000313" key="3">
    <source>
        <dbReference type="EMBL" id="MET6996834.1"/>
    </source>
</evidence>
<sequence length="302" mass="33160">MIKRTSTFFIGLLIICGVLLIGFLILFGVVSCNSGNSTKESTSSKDSTATAVGWKVATIAYTFRNFTFFEAVVKAKELGLNYIGGYPGQVIGGGLEGNMDYTIDSSKQRKILAYLAEQGVKLIDFGVVTPETPAQWRQLFEFAKAMDITNIVSEPHPDQLDMVSKLCDEFQIGVAIHNHPAPSHYWNPDTLLAAIAGKSARIGACADVGHWVRSGLNPIESLKKLDGHILELHFKDESAKSKDAEDVVWGTGVSDVKGMLEELHRQKFTGFLSIEYESKPEDNMKEIAASLGYYQQVVDSLK</sequence>
<accession>A0ABV2T1E0</accession>
<keyword evidence="1" id="KW-1133">Transmembrane helix</keyword>
<dbReference type="SUPFAM" id="SSF51658">
    <property type="entry name" value="Xylose isomerase-like"/>
    <property type="match status" value="1"/>
</dbReference>
<evidence type="ECO:0000256" key="1">
    <source>
        <dbReference type="SAM" id="Phobius"/>
    </source>
</evidence>